<dbReference type="InterPro" id="IPR027417">
    <property type="entry name" value="P-loop_NTPase"/>
</dbReference>
<evidence type="ECO:0000313" key="9">
    <source>
        <dbReference type="RefSeq" id="XP_013792515.1"/>
    </source>
</evidence>
<dbReference type="PROSITE" id="PS51419">
    <property type="entry name" value="RAB"/>
    <property type="match status" value="1"/>
</dbReference>
<evidence type="ECO:0000256" key="1">
    <source>
        <dbReference type="ARBA" id="ARBA00004193"/>
    </source>
</evidence>
<dbReference type="SMART" id="SM00174">
    <property type="entry name" value="RHO"/>
    <property type="match status" value="1"/>
</dbReference>
<comment type="subcellular location">
    <subcellularLocation>
        <location evidence="1">Cell membrane</location>
        <topology evidence="1">Lipid-anchor</topology>
    </subcellularLocation>
</comment>
<dbReference type="PRINTS" id="PR00449">
    <property type="entry name" value="RASTRNSFRMNG"/>
</dbReference>
<evidence type="ECO:0000313" key="8">
    <source>
        <dbReference type="Proteomes" id="UP000694941"/>
    </source>
</evidence>
<evidence type="ECO:0000256" key="2">
    <source>
        <dbReference type="ARBA" id="ARBA00022475"/>
    </source>
</evidence>
<evidence type="ECO:0000256" key="7">
    <source>
        <dbReference type="ARBA" id="ARBA00038061"/>
    </source>
</evidence>
<keyword evidence="2" id="KW-1003">Cell membrane</keyword>
<dbReference type="InterPro" id="IPR005225">
    <property type="entry name" value="Small_GTP-bd"/>
</dbReference>
<dbReference type="Proteomes" id="UP000694941">
    <property type="component" value="Unplaced"/>
</dbReference>
<dbReference type="Gene3D" id="3.40.50.300">
    <property type="entry name" value="P-loop containing nucleotide triphosphate hydrolases"/>
    <property type="match status" value="1"/>
</dbReference>
<dbReference type="PANTHER" id="PTHR46149:SF7">
    <property type="entry name" value="GTP-BINDING PROTEIN DI-RAS2"/>
    <property type="match status" value="1"/>
</dbReference>
<evidence type="ECO:0000256" key="5">
    <source>
        <dbReference type="ARBA" id="ARBA00023136"/>
    </source>
</evidence>
<keyword evidence="8" id="KW-1185">Reference proteome</keyword>
<dbReference type="SMART" id="SM00173">
    <property type="entry name" value="RAS"/>
    <property type="match status" value="1"/>
</dbReference>
<sequence length="224" mass="25385">MAVFKARKKGKITSPAEFQPIKTHYLVVILGQSRVGKTAIVQQFLNGEFSIDYRATVEEFHRSQYVMDDFVLTLDILDTSGSYEFPAMKRLAVTKGDAFVLVYSIEDAESFERVYREREFVLNIRPLGVPIVVVGNKCDLEGDRKVGRELAESVVIMDWENEFLEVSAKTDISISDIFNKLLTQARAPGETSICLERRRRSLPIFNSSPNVKDDLVLKSHSCVI</sequence>
<keyword evidence="6" id="KW-0449">Lipoprotein</keyword>
<name>A0ABM1C1B6_LIMPO</name>
<keyword evidence="4" id="KW-0342">GTP-binding</keyword>
<dbReference type="NCBIfam" id="TIGR00231">
    <property type="entry name" value="small_GTP"/>
    <property type="match status" value="1"/>
</dbReference>
<protein>
    <submittedName>
        <fullName evidence="9">Ras-related protein Rap-1b-like</fullName>
    </submittedName>
</protein>
<evidence type="ECO:0000256" key="4">
    <source>
        <dbReference type="ARBA" id="ARBA00023134"/>
    </source>
</evidence>
<keyword evidence="5" id="KW-0472">Membrane</keyword>
<gene>
    <name evidence="9" type="primary">LOC106476400</name>
</gene>
<dbReference type="PANTHER" id="PTHR46149">
    <property type="entry name" value="MIP08469P"/>
    <property type="match status" value="1"/>
</dbReference>
<dbReference type="InterPro" id="IPR052236">
    <property type="entry name" value="Small_GTPase_RasD"/>
</dbReference>
<accession>A0ABM1C1B6</accession>
<organism evidence="8 9">
    <name type="scientific">Limulus polyphemus</name>
    <name type="common">Atlantic horseshoe crab</name>
    <dbReference type="NCBI Taxonomy" id="6850"/>
    <lineage>
        <taxon>Eukaryota</taxon>
        <taxon>Metazoa</taxon>
        <taxon>Ecdysozoa</taxon>
        <taxon>Arthropoda</taxon>
        <taxon>Chelicerata</taxon>
        <taxon>Merostomata</taxon>
        <taxon>Xiphosura</taxon>
        <taxon>Limulidae</taxon>
        <taxon>Limulus</taxon>
    </lineage>
</organism>
<dbReference type="SMART" id="SM00175">
    <property type="entry name" value="RAB"/>
    <property type="match status" value="1"/>
</dbReference>
<evidence type="ECO:0000256" key="6">
    <source>
        <dbReference type="ARBA" id="ARBA00023288"/>
    </source>
</evidence>
<comment type="similarity">
    <text evidence="7">Belongs to the small GTPase superfamily. RasD family.</text>
</comment>
<proteinExistence type="inferred from homology"/>
<keyword evidence="3" id="KW-0488">Methylation</keyword>
<dbReference type="GeneID" id="106476400"/>
<evidence type="ECO:0000256" key="3">
    <source>
        <dbReference type="ARBA" id="ARBA00022481"/>
    </source>
</evidence>
<dbReference type="SUPFAM" id="SSF52540">
    <property type="entry name" value="P-loop containing nucleoside triphosphate hydrolases"/>
    <property type="match status" value="1"/>
</dbReference>
<dbReference type="PROSITE" id="PS51421">
    <property type="entry name" value="RAS"/>
    <property type="match status" value="1"/>
</dbReference>
<dbReference type="RefSeq" id="XP_013792515.1">
    <property type="nucleotide sequence ID" value="XM_013937061.2"/>
</dbReference>
<dbReference type="Pfam" id="PF00071">
    <property type="entry name" value="Ras"/>
    <property type="match status" value="1"/>
</dbReference>
<dbReference type="InterPro" id="IPR001806">
    <property type="entry name" value="Small_GTPase"/>
</dbReference>
<reference evidence="9" key="1">
    <citation type="submission" date="2025-08" db="UniProtKB">
        <authorList>
            <consortium name="RefSeq"/>
        </authorList>
    </citation>
    <scope>IDENTIFICATION</scope>
    <source>
        <tissue evidence="9">Muscle</tissue>
    </source>
</reference>
<keyword evidence="4" id="KW-0547">Nucleotide-binding</keyword>